<reference evidence="2 3" key="1">
    <citation type="submission" date="2021-10" db="EMBL/GenBank/DDBJ databases">
        <title>Streptomyces gossypii sp. nov., isolated from soil collected from cotton field.</title>
        <authorList>
            <person name="Ge X."/>
            <person name="Chen X."/>
            <person name="Liu W."/>
        </authorList>
    </citation>
    <scope>NUCLEOTIDE SEQUENCE [LARGE SCALE GENOMIC DNA]</scope>
    <source>
        <strain evidence="2 3">N2-109</strain>
    </source>
</reference>
<dbReference type="InterPro" id="IPR043857">
    <property type="entry name" value="DUF5819"/>
</dbReference>
<proteinExistence type="predicted"/>
<keyword evidence="3" id="KW-1185">Reference proteome</keyword>
<gene>
    <name evidence="2" type="ORF">LHJ74_21300</name>
</gene>
<comment type="caution">
    <text evidence="2">The sequence shown here is derived from an EMBL/GenBank/DDBJ whole genome shotgun (WGS) entry which is preliminary data.</text>
</comment>
<protein>
    <submittedName>
        <fullName evidence="2">DUF5819 family protein</fullName>
    </submittedName>
</protein>
<dbReference type="EMBL" id="JAJAGO010000010">
    <property type="protein sequence ID" value="MCT2592410.1"/>
    <property type="molecule type" value="Genomic_DNA"/>
</dbReference>
<sequence>MNSAEPPAPGPVPGLAPQGTELSAPRRAVLRLCAALVAALAVAHAGMMLLDVAGDFPVSEKNAERVDSWMNPLFIQDWKIFAPDPPRHNQHLEVRVKRGERFGAWTDVTAHDNAAYRRQLLPSKEDQLTLRRATGQYRRWVREGKAPPETNRAARLLRDVVLIRLADMGQDRGEGIELRLRTTPIPPPGSNGPAPASSYLPLGYLRTPG</sequence>
<evidence type="ECO:0000313" key="2">
    <source>
        <dbReference type="EMBL" id="MCT2592410.1"/>
    </source>
</evidence>
<dbReference type="RefSeq" id="WP_260219734.1">
    <property type="nucleotide sequence ID" value="NZ_JAJAGO010000010.1"/>
</dbReference>
<feature type="region of interest" description="Disordered" evidence="1">
    <location>
        <begin position="183"/>
        <end position="209"/>
    </location>
</feature>
<evidence type="ECO:0000256" key="1">
    <source>
        <dbReference type="SAM" id="MobiDB-lite"/>
    </source>
</evidence>
<accession>A0ABT2JWX8</accession>
<name>A0ABT2JWX8_9ACTN</name>
<organism evidence="2 3">
    <name type="scientific">Streptomyces gossypii</name>
    <dbReference type="NCBI Taxonomy" id="2883101"/>
    <lineage>
        <taxon>Bacteria</taxon>
        <taxon>Bacillati</taxon>
        <taxon>Actinomycetota</taxon>
        <taxon>Actinomycetes</taxon>
        <taxon>Kitasatosporales</taxon>
        <taxon>Streptomycetaceae</taxon>
        <taxon>Streptomyces</taxon>
    </lineage>
</organism>
<evidence type="ECO:0000313" key="3">
    <source>
        <dbReference type="Proteomes" id="UP001156389"/>
    </source>
</evidence>
<dbReference type="Proteomes" id="UP001156389">
    <property type="component" value="Unassembled WGS sequence"/>
</dbReference>
<dbReference type="Pfam" id="PF19136">
    <property type="entry name" value="DUF5819"/>
    <property type="match status" value="1"/>
</dbReference>